<dbReference type="OrthoDB" id="273314at2"/>
<dbReference type="EMBL" id="SEWG01000001">
    <property type="protein sequence ID" value="RYU92115.1"/>
    <property type="molecule type" value="Genomic_DNA"/>
</dbReference>
<comment type="caution">
    <text evidence="6">The sequence shown here is derived from an EMBL/GenBank/DDBJ whole genome shotgun (WGS) entry which is preliminary data.</text>
</comment>
<dbReference type="InterPro" id="IPR001547">
    <property type="entry name" value="Glyco_hydro_5"/>
</dbReference>
<dbReference type="InterPro" id="IPR017853">
    <property type="entry name" value="GH"/>
</dbReference>
<proteinExistence type="inferred from homology"/>
<dbReference type="PANTHER" id="PTHR34142:SF1">
    <property type="entry name" value="GLYCOSIDE HYDROLASE FAMILY 5 DOMAIN-CONTAINING PROTEIN"/>
    <property type="match status" value="1"/>
</dbReference>
<evidence type="ECO:0000259" key="4">
    <source>
        <dbReference type="Pfam" id="PF00150"/>
    </source>
</evidence>
<dbReference type="Gene3D" id="3.20.20.80">
    <property type="entry name" value="Glycosidases"/>
    <property type="match status" value="1"/>
</dbReference>
<dbReference type="Gene3D" id="2.60.120.260">
    <property type="entry name" value="Galactose-binding domain-like"/>
    <property type="match status" value="1"/>
</dbReference>
<dbReference type="RefSeq" id="WP_129874845.1">
    <property type="nucleotide sequence ID" value="NZ_SEWG01000001.1"/>
</dbReference>
<dbReference type="InterPro" id="IPR008979">
    <property type="entry name" value="Galactose-bd-like_sf"/>
</dbReference>
<comment type="similarity">
    <text evidence="3">Belongs to the glycosyl hydrolase 5 (cellulase A) family.</text>
</comment>
<evidence type="ECO:0000256" key="3">
    <source>
        <dbReference type="RuleBase" id="RU361153"/>
    </source>
</evidence>
<evidence type="ECO:0008006" key="8">
    <source>
        <dbReference type="Google" id="ProtNLM"/>
    </source>
</evidence>
<dbReference type="AlphaFoldDB" id="A0A4Q5LRL1"/>
<evidence type="ECO:0000256" key="1">
    <source>
        <dbReference type="ARBA" id="ARBA00022801"/>
    </source>
</evidence>
<feature type="domain" description="CBM-cenC" evidence="5">
    <location>
        <begin position="374"/>
        <end position="503"/>
    </location>
</feature>
<evidence type="ECO:0000259" key="5">
    <source>
        <dbReference type="Pfam" id="PF02018"/>
    </source>
</evidence>
<dbReference type="Proteomes" id="UP000293331">
    <property type="component" value="Unassembled WGS sequence"/>
</dbReference>
<organism evidence="6 7">
    <name type="scientific">Mucilaginibacter terrigena</name>
    <dbReference type="NCBI Taxonomy" id="2492395"/>
    <lineage>
        <taxon>Bacteria</taxon>
        <taxon>Pseudomonadati</taxon>
        <taxon>Bacteroidota</taxon>
        <taxon>Sphingobacteriia</taxon>
        <taxon>Sphingobacteriales</taxon>
        <taxon>Sphingobacteriaceae</taxon>
        <taxon>Mucilaginibacter</taxon>
    </lineage>
</organism>
<keyword evidence="2 3" id="KW-0326">Glycosidase</keyword>
<evidence type="ECO:0000256" key="2">
    <source>
        <dbReference type="ARBA" id="ARBA00023295"/>
    </source>
</evidence>
<keyword evidence="1 3" id="KW-0378">Hydrolase</keyword>
<dbReference type="GO" id="GO:0000272">
    <property type="term" value="P:polysaccharide catabolic process"/>
    <property type="evidence" value="ECO:0007669"/>
    <property type="project" value="InterPro"/>
</dbReference>
<dbReference type="SUPFAM" id="SSF49785">
    <property type="entry name" value="Galactose-binding domain-like"/>
    <property type="match status" value="1"/>
</dbReference>
<keyword evidence="7" id="KW-1185">Reference proteome</keyword>
<dbReference type="Pfam" id="PF02018">
    <property type="entry name" value="CBM_4_9"/>
    <property type="match status" value="1"/>
</dbReference>
<dbReference type="PANTHER" id="PTHR34142">
    <property type="entry name" value="ENDO-BETA-1,4-GLUCANASE A"/>
    <property type="match status" value="1"/>
</dbReference>
<protein>
    <recommendedName>
        <fullName evidence="8">Glycoside hydrolase family 5 domain-containing protein</fullName>
    </recommendedName>
</protein>
<feature type="domain" description="Glycoside hydrolase family 5" evidence="4">
    <location>
        <begin position="75"/>
        <end position="316"/>
    </location>
</feature>
<evidence type="ECO:0000313" key="7">
    <source>
        <dbReference type="Proteomes" id="UP000293331"/>
    </source>
</evidence>
<dbReference type="SUPFAM" id="SSF51445">
    <property type="entry name" value="(Trans)glycosidases"/>
    <property type="match status" value="1"/>
</dbReference>
<dbReference type="InterPro" id="IPR003305">
    <property type="entry name" value="CenC_carb-bd"/>
</dbReference>
<name>A0A4Q5LRL1_9SPHI</name>
<dbReference type="GO" id="GO:0004553">
    <property type="term" value="F:hydrolase activity, hydrolyzing O-glycosyl compounds"/>
    <property type="evidence" value="ECO:0007669"/>
    <property type="project" value="InterPro"/>
</dbReference>
<gene>
    <name evidence="6" type="ORF">EWM62_01345</name>
</gene>
<dbReference type="Pfam" id="PF00150">
    <property type="entry name" value="Cellulase"/>
    <property type="match status" value="1"/>
</dbReference>
<accession>A0A4Q5LRL1</accession>
<reference evidence="6 7" key="1">
    <citation type="submission" date="2019-02" db="EMBL/GenBank/DDBJ databases">
        <title>Bacterial novel species Mucilaginibacter sp. 17JY9-4 isolated from soil.</title>
        <authorList>
            <person name="Jung H.-Y."/>
        </authorList>
    </citation>
    <scope>NUCLEOTIDE SEQUENCE [LARGE SCALE GENOMIC DNA]</scope>
    <source>
        <strain evidence="6 7">17JY9-4</strain>
    </source>
</reference>
<evidence type="ECO:0000313" key="6">
    <source>
        <dbReference type="EMBL" id="RYU92115.1"/>
    </source>
</evidence>
<sequence>MIRTFRNCRPVFVGYAIIFMLFASVISACSKKDVKPKSTPTGGGEIVDPPVVKKVFTIKDSRIIGPDGNEFIPIGINVNGPYWPWQHPTIPDVPLIADTWKFNSVRLNCWPEFSTINQNNTDMDGIIKAFTDKKVVVMIEEHNWTGKYPTSSELATLSAWYKDLAVKYKDNPYVWFNIMNEPGQSGGDVPAEWLSDHETVIKTIRDAGNDNIIVCDEHGYGQGNGYNGGTAKSGILTYGPTLTSKYKNIMFSVHAYELWVYGDQRMNDYINDVTAKKLALMVGEFGVGSDIASAVATTVYKNVVAKKIGRLGWQWDGVDIHKLTTTGGGGGYDIDNTSGAKPGNLSFVGNLLWLDTHGGVNINGPEVVPPAVLASNLDFEDGSPTNNASLNTSWINFGTAKLDNTAANVNHGAYSAKIPSGSAGGAGQVIYLQPGATYKITAWGKNSAAASSPSSLGIKTTSTQGGAETQIVSLDFTAAAGETKTATFTAPATLASVFMFIYKNDTGVDFWLDNISIVKQ</sequence>
<dbReference type="PROSITE" id="PS51257">
    <property type="entry name" value="PROKAR_LIPOPROTEIN"/>
    <property type="match status" value="1"/>
</dbReference>